<dbReference type="PROSITE" id="PS51462">
    <property type="entry name" value="NUDIX"/>
    <property type="match status" value="1"/>
</dbReference>
<organism evidence="2">
    <name type="scientific">uncultured marine phage</name>
    <dbReference type="NCBI Taxonomy" id="707152"/>
    <lineage>
        <taxon>Viruses</taxon>
        <taxon>environmental samples</taxon>
    </lineage>
</organism>
<feature type="domain" description="Nudix hydrolase" evidence="1">
    <location>
        <begin position="3"/>
        <end position="126"/>
    </location>
</feature>
<accession>A0A8D9CCE9</accession>
<dbReference type="GO" id="GO:0016787">
    <property type="term" value="F:hydrolase activity"/>
    <property type="evidence" value="ECO:0007669"/>
    <property type="project" value="UniProtKB-KW"/>
</dbReference>
<dbReference type="CDD" id="cd02883">
    <property type="entry name" value="NUDIX_Hydrolase"/>
    <property type="match status" value="1"/>
</dbReference>
<dbReference type="InterPro" id="IPR015797">
    <property type="entry name" value="NUDIX_hydrolase-like_dom_sf"/>
</dbReference>
<dbReference type="EMBL" id="OU342829">
    <property type="protein sequence ID" value="CAG7579764.1"/>
    <property type="molecule type" value="Genomic_DNA"/>
</dbReference>
<reference evidence="2" key="1">
    <citation type="submission" date="2021-06" db="EMBL/GenBank/DDBJ databases">
        <authorList>
            <person name="Gannon L."/>
            <person name="Redgwell R T."/>
            <person name="Michniewski S."/>
            <person name="Harrison D C."/>
            <person name="Millard A."/>
        </authorList>
    </citation>
    <scope>NUCLEOTIDE SEQUENCE</scope>
</reference>
<name>A0A8D9CCE9_9VIRU</name>
<evidence type="ECO:0000313" key="2">
    <source>
        <dbReference type="EMBL" id="CAG7579764.1"/>
    </source>
</evidence>
<dbReference type="Gene3D" id="3.90.79.10">
    <property type="entry name" value="Nucleoside Triphosphate Pyrophosphohydrolase"/>
    <property type="match status" value="1"/>
</dbReference>
<proteinExistence type="predicted"/>
<dbReference type="InterPro" id="IPR000086">
    <property type="entry name" value="NUDIX_hydrolase_dom"/>
</dbReference>
<gene>
    <name evidence="2" type="ORF">SLAVMIC_00082</name>
</gene>
<sequence length="239" mass="27317">MKDIKHAVQVVLFNDKGEVLCVSRKNDHTDFGLPGGKVDDTDKTFKDAAIREVKEETGLDIKKKTMMEIFSMHKDGYMGHTYLAKWSGDIETDEPHEIKWGSFKDLKAGSFGYWNSIVEKSLINMGVIDEIDTSNIYRKVSFKLASSNPTEVKLIGRAKGEMFYHKQSIIDLNSKDAILVEIEDDVEILSDSFLKGFFEKPFKKLKTAEAVRQKFVIKTNKYQKEVDNMFKILEAIINS</sequence>
<dbReference type="PANTHER" id="PTHR43736:SF1">
    <property type="entry name" value="DIHYDRONEOPTERIN TRIPHOSPHATE DIPHOSPHATASE"/>
    <property type="match status" value="1"/>
</dbReference>
<dbReference type="PANTHER" id="PTHR43736">
    <property type="entry name" value="ADP-RIBOSE PYROPHOSPHATASE"/>
    <property type="match status" value="1"/>
</dbReference>
<evidence type="ECO:0000259" key="1">
    <source>
        <dbReference type="PROSITE" id="PS51462"/>
    </source>
</evidence>
<dbReference type="Pfam" id="PF00293">
    <property type="entry name" value="NUDIX"/>
    <property type="match status" value="1"/>
</dbReference>
<keyword evidence="2" id="KW-0378">Hydrolase</keyword>
<protein>
    <submittedName>
        <fullName evidence="2">Putative hydrolase</fullName>
    </submittedName>
</protein>
<dbReference type="SUPFAM" id="SSF55811">
    <property type="entry name" value="Nudix"/>
    <property type="match status" value="1"/>
</dbReference>